<dbReference type="InterPro" id="IPR019455">
    <property type="entry name" value="Acetolactate_synth_ssu_C"/>
</dbReference>
<dbReference type="Pfam" id="PF10369">
    <property type="entry name" value="ALS_ss_C"/>
    <property type="match status" value="1"/>
</dbReference>
<dbReference type="Gene3D" id="3.30.70.260">
    <property type="match status" value="1"/>
</dbReference>
<dbReference type="GO" id="GO:0042645">
    <property type="term" value="C:mitochondrial nucleoid"/>
    <property type="evidence" value="ECO:0007669"/>
    <property type="project" value="TreeGrafter"/>
</dbReference>
<dbReference type="Pfam" id="PF22629">
    <property type="entry name" value="ACT_AHAS_ss"/>
    <property type="match status" value="1"/>
</dbReference>
<dbReference type="PROSITE" id="PS51671">
    <property type="entry name" value="ACT"/>
    <property type="match status" value="1"/>
</dbReference>
<evidence type="ECO:0000256" key="3">
    <source>
        <dbReference type="ARBA" id="ARBA00006341"/>
    </source>
</evidence>
<evidence type="ECO:0000256" key="2">
    <source>
        <dbReference type="ARBA" id="ARBA00005025"/>
    </source>
</evidence>
<organism evidence="7 8">
    <name type="scientific">Catenaria anguillulae PL171</name>
    <dbReference type="NCBI Taxonomy" id="765915"/>
    <lineage>
        <taxon>Eukaryota</taxon>
        <taxon>Fungi</taxon>
        <taxon>Fungi incertae sedis</taxon>
        <taxon>Blastocladiomycota</taxon>
        <taxon>Blastocladiomycetes</taxon>
        <taxon>Blastocladiales</taxon>
        <taxon>Catenariaceae</taxon>
        <taxon>Catenaria</taxon>
    </lineage>
</organism>
<dbReference type="FunFam" id="3.30.70.260:FF:000001">
    <property type="entry name" value="Acetolactate synthase, small subunit"/>
    <property type="match status" value="1"/>
</dbReference>
<protein>
    <submittedName>
        <fullName evidence="7">Small subunit of acetolactate synthase-domain-containing protein</fullName>
    </submittedName>
</protein>
<dbReference type="GO" id="GO:0005948">
    <property type="term" value="C:acetolactate synthase complex"/>
    <property type="evidence" value="ECO:0007669"/>
    <property type="project" value="TreeGrafter"/>
</dbReference>
<comment type="pathway">
    <text evidence="1">Amino-acid biosynthesis; L-isoleucine biosynthesis; L-isoleucine from 2-oxobutanoate: step 1/4.</text>
</comment>
<dbReference type="UniPathway" id="UPA00047">
    <property type="reaction ID" value="UER00055"/>
</dbReference>
<dbReference type="InterPro" id="IPR004789">
    <property type="entry name" value="Acetalactate_synth_ssu"/>
</dbReference>
<comment type="pathway">
    <text evidence="2">Amino-acid biosynthesis; L-valine biosynthesis; L-valine from pyruvate: step 1/4.</text>
</comment>
<dbReference type="Gene3D" id="3.30.70.1150">
    <property type="entry name" value="ACT-like. Chain A, domain 2"/>
    <property type="match status" value="1"/>
</dbReference>
<evidence type="ECO:0000259" key="6">
    <source>
        <dbReference type="PROSITE" id="PS51671"/>
    </source>
</evidence>
<keyword evidence="4" id="KW-0028">Amino-acid biosynthesis</keyword>
<evidence type="ECO:0000256" key="5">
    <source>
        <dbReference type="ARBA" id="ARBA00023304"/>
    </source>
</evidence>
<dbReference type="GO" id="GO:0009099">
    <property type="term" value="P:L-valine biosynthetic process"/>
    <property type="evidence" value="ECO:0007669"/>
    <property type="project" value="UniProtKB-UniPathway"/>
</dbReference>
<sequence>MLRTPATATIALTRRLGLGTTVITPVAAAHRCPSIATRPLSTSRTHLTPPNSNPNHHRFARLPHRAATALKLPPPSLDEAVSNILYNTPRAAGPPPQRHVLNCLVTDEPGVLSRVSGILAARGFNIDSLVVSKTDVKDLSRMTIVLKGRDEVVDQAKKQLEDLVPVWAVLDYTHAKLIQREMLLAKVSLVPLSVSDQLHELEMQREQEHDAASPTSHPLDRAHKIAEADAILLATQEQLGSITRLTHLFGAKVVDVSSETAVVELCAKPERVEAFINLLHPFGLIEVARSGGMAMTRTPISGVYESEVDDAEEIGEAMDAAALPPS</sequence>
<dbReference type="AlphaFoldDB" id="A0A1Y2I0Y9"/>
<keyword evidence="5" id="KW-0100">Branched-chain amino acid biosynthesis</keyword>
<dbReference type="GO" id="GO:1990610">
    <property type="term" value="F:acetolactate synthase regulator activity"/>
    <property type="evidence" value="ECO:0007669"/>
    <property type="project" value="InterPro"/>
</dbReference>
<accession>A0A1Y2I0Y9</accession>
<evidence type="ECO:0000256" key="4">
    <source>
        <dbReference type="ARBA" id="ARBA00022605"/>
    </source>
</evidence>
<dbReference type="STRING" id="765915.A0A1Y2I0Y9"/>
<dbReference type="CDD" id="cd04878">
    <property type="entry name" value="ACT_AHAS"/>
    <property type="match status" value="1"/>
</dbReference>
<comment type="caution">
    <text evidence="7">The sequence shown here is derived from an EMBL/GenBank/DDBJ whole genome shotgun (WGS) entry which is preliminary data.</text>
</comment>
<dbReference type="OrthoDB" id="2013116at2759"/>
<comment type="similarity">
    <text evidence="3">Belongs to the acetolactate synthase small subunit family.</text>
</comment>
<dbReference type="NCBIfam" id="TIGR00119">
    <property type="entry name" value="acolac_sm"/>
    <property type="match status" value="1"/>
</dbReference>
<dbReference type="PANTHER" id="PTHR31242">
    <property type="entry name" value="ACETOLACTATE SYNTHASE SMALL SUBUNIT, MITOCHONDRIAL"/>
    <property type="match status" value="1"/>
</dbReference>
<dbReference type="InterPro" id="IPR054480">
    <property type="entry name" value="AHAS_small-like_ACT"/>
</dbReference>
<dbReference type="EMBL" id="MCFL01000003">
    <property type="protein sequence ID" value="ORZ40515.1"/>
    <property type="molecule type" value="Genomic_DNA"/>
</dbReference>
<dbReference type="InterPro" id="IPR053050">
    <property type="entry name" value="ALS_regulatory_subunit"/>
</dbReference>
<dbReference type="PANTHER" id="PTHR31242:SF2">
    <property type="entry name" value="ACETOLACTATE SYNTHASE SMALL SUBUNIT, MITOCHONDRIAL"/>
    <property type="match status" value="1"/>
</dbReference>
<dbReference type="InterPro" id="IPR045865">
    <property type="entry name" value="ACT-like_dom_sf"/>
</dbReference>
<evidence type="ECO:0000256" key="1">
    <source>
        <dbReference type="ARBA" id="ARBA00004974"/>
    </source>
</evidence>
<reference evidence="7 8" key="1">
    <citation type="submission" date="2016-07" db="EMBL/GenBank/DDBJ databases">
        <title>Pervasive Adenine N6-methylation of Active Genes in Fungi.</title>
        <authorList>
            <consortium name="DOE Joint Genome Institute"/>
            <person name="Mondo S.J."/>
            <person name="Dannebaum R.O."/>
            <person name="Kuo R.C."/>
            <person name="Labutti K."/>
            <person name="Haridas S."/>
            <person name="Kuo A."/>
            <person name="Salamov A."/>
            <person name="Ahrendt S.R."/>
            <person name="Lipzen A."/>
            <person name="Sullivan W."/>
            <person name="Andreopoulos W.B."/>
            <person name="Clum A."/>
            <person name="Lindquist E."/>
            <person name="Daum C."/>
            <person name="Ramamoorthy G.K."/>
            <person name="Gryganskyi A."/>
            <person name="Culley D."/>
            <person name="Magnuson J.K."/>
            <person name="James T.Y."/>
            <person name="O'Malley M.A."/>
            <person name="Stajich J.E."/>
            <person name="Spatafora J.W."/>
            <person name="Visel A."/>
            <person name="Grigoriev I.V."/>
        </authorList>
    </citation>
    <scope>NUCLEOTIDE SEQUENCE [LARGE SCALE GENOMIC DNA]</scope>
    <source>
        <strain evidence="7 8">PL171</strain>
    </source>
</reference>
<keyword evidence="8" id="KW-1185">Reference proteome</keyword>
<dbReference type="InterPro" id="IPR027271">
    <property type="entry name" value="Acetolactate_synth/TF_NikR_C"/>
</dbReference>
<dbReference type="InterPro" id="IPR002912">
    <property type="entry name" value="ACT_dom"/>
</dbReference>
<proteinExistence type="inferred from homology"/>
<dbReference type="GO" id="GO:0009097">
    <property type="term" value="P:isoleucine biosynthetic process"/>
    <property type="evidence" value="ECO:0007669"/>
    <property type="project" value="UniProtKB-UniPathway"/>
</dbReference>
<name>A0A1Y2I0Y9_9FUNG</name>
<evidence type="ECO:0000313" key="8">
    <source>
        <dbReference type="Proteomes" id="UP000193411"/>
    </source>
</evidence>
<evidence type="ECO:0000313" key="7">
    <source>
        <dbReference type="EMBL" id="ORZ40515.1"/>
    </source>
</evidence>
<feature type="domain" description="ACT" evidence="6">
    <location>
        <begin position="100"/>
        <end position="174"/>
    </location>
</feature>
<dbReference type="Proteomes" id="UP000193411">
    <property type="component" value="Unassembled WGS sequence"/>
</dbReference>
<gene>
    <name evidence="7" type="ORF">BCR44DRAFT_124003</name>
</gene>
<dbReference type="InterPro" id="IPR039557">
    <property type="entry name" value="AHAS_ACT"/>
</dbReference>
<dbReference type="UniPathway" id="UPA00049">
    <property type="reaction ID" value="UER00059"/>
</dbReference>
<dbReference type="SUPFAM" id="SSF55021">
    <property type="entry name" value="ACT-like"/>
    <property type="match status" value="2"/>
</dbReference>